<proteinExistence type="predicted"/>
<reference evidence="1" key="1">
    <citation type="submission" date="2021-03" db="EMBL/GenBank/DDBJ databases">
        <title>Sagittula salina sp. nov. strain M10.9X isolated from the marine waste.</title>
        <authorList>
            <person name="Satari L."/>
            <person name="Molina-Menor E."/>
            <person name="Vidal-Verdu A."/>
            <person name="Pascual J."/>
            <person name="Pereto J."/>
            <person name="Porcar M."/>
        </authorList>
    </citation>
    <scope>NUCLEOTIDE SEQUENCE</scope>
    <source>
        <strain evidence="1">M10.9X</strain>
    </source>
</reference>
<dbReference type="AlphaFoldDB" id="A0A940MGW9"/>
<comment type="caution">
    <text evidence="1">The sequence shown here is derived from an EMBL/GenBank/DDBJ whole genome shotgun (WGS) entry which is preliminary data.</text>
</comment>
<evidence type="ECO:0000313" key="2">
    <source>
        <dbReference type="Proteomes" id="UP000675940"/>
    </source>
</evidence>
<name>A0A940MGW9_9RHOB</name>
<dbReference type="Proteomes" id="UP000675940">
    <property type="component" value="Unassembled WGS sequence"/>
</dbReference>
<sequence>MTETLPLAIMPKPEPEDEIRALAKRYKAANSVGMQLLNIVGGQAENLLEKLPDSVKDRLETVAERALTSALSAANRSRGVVPDQKGWLNTAITTAMGAAGGVGGLPSAMAEMPITVTVLMRAMLAIAAEHGFDPDSPEVMKECLAVFASAGPLSDDDGADLGFLAARVSITGASVNTLIAKVAPKVATTLGQKLAAQTIPVLGAAAGAAVNYAYTSYYQDMARVHFGLLRLAEDSGLPRADLLEALRAEIEPKRIQRN</sequence>
<dbReference type="Pfam" id="PF12787">
    <property type="entry name" value="EcsC"/>
    <property type="match status" value="1"/>
</dbReference>
<organism evidence="1 2">
    <name type="scientific">Sagittula salina</name>
    <dbReference type="NCBI Taxonomy" id="2820268"/>
    <lineage>
        <taxon>Bacteria</taxon>
        <taxon>Pseudomonadati</taxon>
        <taxon>Pseudomonadota</taxon>
        <taxon>Alphaproteobacteria</taxon>
        <taxon>Rhodobacterales</taxon>
        <taxon>Roseobacteraceae</taxon>
        <taxon>Sagittula</taxon>
    </lineage>
</organism>
<keyword evidence="2" id="KW-1185">Reference proteome</keyword>
<dbReference type="RefSeq" id="WP_209358875.1">
    <property type="nucleotide sequence ID" value="NZ_JAGISH010000001.1"/>
</dbReference>
<protein>
    <submittedName>
        <fullName evidence="1">EcsC family protein</fullName>
    </submittedName>
</protein>
<dbReference type="PANTHER" id="PTHR41260">
    <property type="entry name" value="PROTEIN ECSC"/>
    <property type="match status" value="1"/>
</dbReference>
<evidence type="ECO:0000313" key="1">
    <source>
        <dbReference type="EMBL" id="MBP0481301.1"/>
    </source>
</evidence>
<accession>A0A940MGW9</accession>
<dbReference type="EMBL" id="JAGISH010000001">
    <property type="protein sequence ID" value="MBP0481301.1"/>
    <property type="molecule type" value="Genomic_DNA"/>
</dbReference>
<dbReference type="InterPro" id="IPR024787">
    <property type="entry name" value="EcsC"/>
</dbReference>
<gene>
    <name evidence="1" type="ORF">J5474_02195</name>
</gene>
<dbReference type="PANTHER" id="PTHR41260:SF1">
    <property type="entry name" value="PROTEIN ECSC"/>
    <property type="match status" value="1"/>
</dbReference>